<protein>
    <submittedName>
        <fullName evidence="1">Uncharacterized protein</fullName>
    </submittedName>
</protein>
<sequence>MRGFNVSDDLDFSEGACGICHAVLADISRTGFMVETAEYPEGVRARITDPSGDSVGEGSDITWAPAILEAEINAGFLDDEAADKLSPFLTGRRDQIRVAEMSGYGRVVNTASMIISDIWSAGGSVEVRRDGPGIEVILYSAEGDEIVSAASGFCPVCAVNIAASRVPSIRRRMASRKSRNTGMEKYERGVTGRVAWRRNRIHVSLLENGEVIGRNWGCCIAYATVRAEIDAGFGSSKWNRIFKNYCDLCPLKHFWFGKSMGALGNRILQRMTRVGVREHVRMEDYITVDILSGDRRVGCGIGTLCSFSATVNALLRSDASLILKPDPADGFPYP</sequence>
<proteinExistence type="predicted"/>
<reference evidence="1 2" key="1">
    <citation type="journal article" date="1997" name="J. Bacteriol.">
        <title>Complete genome sequence of Methanobacterium thermoautotrophicum deltaH: functional analysis and comparative genomics.</title>
        <authorList>
            <person name="Smith D.R."/>
            <person name="Doucette-Stamm L.A."/>
            <person name="Deloughery C."/>
            <person name="Lee H.-M."/>
            <person name="Dubois J."/>
            <person name="Aldredge T."/>
            <person name="Bashirzadeh R."/>
            <person name="Blakely D."/>
            <person name="Cook R."/>
            <person name="Gilbert K."/>
            <person name="Harrison D."/>
            <person name="Hoang L."/>
            <person name="Keagle P."/>
            <person name="Lumm W."/>
            <person name="Pothier B."/>
            <person name="Qiu D."/>
            <person name="Spadafora R."/>
            <person name="Vicare R."/>
            <person name="Wang Y."/>
            <person name="Wierzbowski J."/>
            <person name="Gibson R."/>
            <person name="Jiwani N."/>
            <person name="Caruso A."/>
            <person name="Bush D."/>
            <person name="Safer H."/>
            <person name="Patwell D."/>
            <person name="Prabhakar S."/>
            <person name="McDougall S."/>
            <person name="Shimer G."/>
            <person name="Goyal A."/>
            <person name="Pietrovski S."/>
            <person name="Church G.M."/>
            <person name="Daniels C.J."/>
            <person name="Mao J.-i."/>
            <person name="Rice P."/>
            <person name="Nolling J."/>
            <person name="Reeve J.N."/>
        </authorList>
    </citation>
    <scope>NUCLEOTIDE SEQUENCE [LARGE SCALE GENOMIC DNA]</scope>
    <source>
        <strain evidence="2">ATCC 29096 / DSM 1053 / JCM 10044 / NBRC 100330 / Delta H</strain>
    </source>
</reference>
<name>O27614_METTH</name>
<dbReference type="HOGENOM" id="CLU_835795_0_0_2"/>
<keyword evidence="2" id="KW-1185">Reference proteome</keyword>
<gene>
    <name evidence="1" type="ordered locus">MTH_1573</name>
</gene>
<accession>O27614</accession>
<dbReference type="PIR" id="H69076">
    <property type="entry name" value="H69076"/>
</dbReference>
<dbReference type="EnsemblBacteria" id="AAB86046">
    <property type="protein sequence ID" value="AAB86046"/>
    <property type="gene ID" value="MTH_1573"/>
</dbReference>
<dbReference type="KEGG" id="mth:MTH_1573"/>
<dbReference type="PaxDb" id="187420-MTH_1573"/>
<dbReference type="PATRIC" id="fig|187420.15.peg.1536"/>
<dbReference type="InParanoid" id="O27614"/>
<dbReference type="EMBL" id="AE000666">
    <property type="protein sequence ID" value="AAB86046.1"/>
    <property type="molecule type" value="Genomic_DNA"/>
</dbReference>
<evidence type="ECO:0000313" key="2">
    <source>
        <dbReference type="Proteomes" id="UP000005223"/>
    </source>
</evidence>
<evidence type="ECO:0000313" key="1">
    <source>
        <dbReference type="EMBL" id="AAB86046.1"/>
    </source>
</evidence>
<organism evidence="1 2">
    <name type="scientific">Methanothermobacter thermautotrophicus (strain ATCC 29096 / DSM 1053 / JCM 10044 / NBRC 100330 / Delta H)</name>
    <name type="common">Methanobacterium thermoautotrophicum</name>
    <dbReference type="NCBI Taxonomy" id="187420"/>
    <lineage>
        <taxon>Archaea</taxon>
        <taxon>Methanobacteriati</taxon>
        <taxon>Methanobacteriota</taxon>
        <taxon>Methanomada group</taxon>
        <taxon>Methanobacteria</taxon>
        <taxon>Methanobacteriales</taxon>
        <taxon>Methanobacteriaceae</taxon>
        <taxon>Methanothermobacter</taxon>
    </lineage>
</organism>
<dbReference type="Proteomes" id="UP000005223">
    <property type="component" value="Chromosome"/>
</dbReference>
<dbReference type="AlphaFoldDB" id="O27614"/>